<feature type="region of interest" description="Disordered" evidence="1">
    <location>
        <begin position="1286"/>
        <end position="1333"/>
    </location>
</feature>
<feature type="compositionally biased region" description="Acidic residues" evidence="1">
    <location>
        <begin position="956"/>
        <end position="990"/>
    </location>
</feature>
<feature type="region of interest" description="Disordered" evidence="1">
    <location>
        <begin position="682"/>
        <end position="701"/>
    </location>
</feature>
<evidence type="ECO:0000313" key="4">
    <source>
        <dbReference type="Proteomes" id="UP000001058"/>
    </source>
</evidence>
<feature type="compositionally biased region" description="Polar residues" evidence="1">
    <location>
        <begin position="1321"/>
        <end position="1330"/>
    </location>
</feature>
<evidence type="ECO:0000256" key="1">
    <source>
        <dbReference type="SAM" id="MobiDB-lite"/>
    </source>
</evidence>
<dbReference type="InParanoid" id="D8UE34"/>
<feature type="compositionally biased region" description="Low complexity" evidence="1">
    <location>
        <begin position="90"/>
        <end position="113"/>
    </location>
</feature>
<dbReference type="Pfam" id="PF02492">
    <property type="entry name" value="cobW"/>
    <property type="match status" value="2"/>
</dbReference>
<dbReference type="PANTHER" id="PTHR43603:SF1">
    <property type="entry name" value="ZINC-REGULATED GTPASE METALLOPROTEIN ACTIVATOR 1"/>
    <property type="match status" value="1"/>
</dbReference>
<feature type="compositionally biased region" description="Low complexity" evidence="1">
    <location>
        <begin position="1288"/>
        <end position="1310"/>
    </location>
</feature>
<feature type="region of interest" description="Disordered" evidence="1">
    <location>
        <begin position="528"/>
        <end position="551"/>
    </location>
</feature>
<protein>
    <recommendedName>
        <fullName evidence="2">CobW C-terminal domain-containing protein</fullName>
    </recommendedName>
</protein>
<sequence length="1596" mass="166740">MNDKAIRGLHPGPDVPPEVLRSRNELFNKLRNQKKNAKTGSLWDNFDVEWWGGLPKLVCLFGDEPLSAANPSFTNAHHIKQGACKAIKQRAASLSQQQQQSGTSSAAAGPSTADQQALSKRRRGIDGQTLLPVIPATLAGQVVEELGMFFYRNNVPIHLIEKPELRNLFGLLGVTLPNRKQLMGPMLDRALSCQHWVFYLALRDVLQVAPDAARILPLPPVLHIQPATNSTTAAGSNNNSGNSSNKNNDSNDTKGGGAATAAVPAFWHIFAAVLQCPDEDLKYVFGEPRGGVWVDLCDLATGETTLLRHILTNREPSMRCAVVVNDMAELNIDAALVAQGSLAAAATASASGAASGGGRRADRSAAVTVTAAAAPERLVELHNGCICCTLRGDLVQQIAEIAADGRFDYCVVESTGIGEPMQVAETFEFPLDGSDPAAALALEAAAAAAVAANDDVAAAAPAAGPRRLADVARLDTCVTVVDAANLLDNLNSLETLKARQEAQKVHAHGGGRRNKKILTAAAAAASYDEVADDLEEQHEESDHDEDEDEEELERNVADLLLDQLEFADVILLNKLDTVPPGQLPRLVALVGAINPSARLLPTTHSQVPLTEVLNTGRFSLERAREGAGWLRAIREGTDLVPETAEYGITSFVWRSRRPFHPARLHAFMMKYFVLQQPDWSMADGGDGGGGDDGDGDACNGAQALPAPTGQAAHWAGGADSAGNTNFGLGGNVAVAAAKAQEAAAALAGAFGGFNAGRSGNLVTAAGTPPAAAATAAAADPAAAAAAKGAAAAAKGAARTAAFGQVLRSKGFAWLAGRDDHVGEWSSAGNLMRFGTGGPWYDVLPREAWPSEPAKVADIEKDFLPEIGDRRQELVFIGIDMLRDQLVAELEASLATPEEEEEIRKVAAVAAAAAAVATTAASCGAGGGGCRGGPQRPPSSLDPFLPWPDIRDIMDAGGDEEEEEEEGEDEEEQDGEEDEEEGFEEEEEIGDDGPVGRWEPGVVLEDLTEGAAELQRLLDETEQPAVVVLWHAPWAAASREAEAGLAALAVRHPQLVFVQLDVTASQANEALAVGGCRLMVLPSSRRSDARPTLRDGSKWPALTLHVPPGSGLQYEAYFAGPSALADLRSELLRRQATWAPDAAAAPPAATSTAAATETSAAPSAATALRRRRQTNQFDPATQPSKPTSTSTGAAAAAAPTAAAAAAVALATSTSKSDCSPDRNSHHHSHSNSQQQQQRSLPPPSPPPPRLVELRRGAADLKAHLLEARDSGSCLVVVAWLSAPPPNYPSTPTASVPSSSASGGAAATSTLATPPPACRSAIQHPSSAPYSTQDGGAAGLELLELSEQEQATLRVDVAAACASYGGSVRVLFADPGASAANRALAEALRVAAAPTLQVYADMKMVKSLKGAAAVGKLAAALRDVAPAPPPLPPPPLLPVGTPSAASAAITSQSIETSPSTLSPGFLPVTAATTTSVTATAIAPSDHPQTLHPQADKAISIYDPPTGKYAKPGMRKQFGPRGRGVYWPRMPCLRCGCPWWLGEDWDAECVRCGWDCEADGYDDDSNPLPAYKAKYDAFTAALREGRTAVWKGKHVGPQG</sequence>
<feature type="region of interest" description="Disordered" evidence="1">
    <location>
        <begin position="229"/>
        <end position="256"/>
    </location>
</feature>
<feature type="compositionally biased region" description="Low complexity" evidence="1">
    <location>
        <begin position="1183"/>
        <end position="1195"/>
    </location>
</feature>
<dbReference type="eggNOG" id="KOG2743">
    <property type="taxonomic scope" value="Eukaryota"/>
</dbReference>
<feature type="compositionally biased region" description="Pro residues" evidence="1">
    <location>
        <begin position="1239"/>
        <end position="1248"/>
    </location>
</feature>
<dbReference type="InterPro" id="IPR051927">
    <property type="entry name" value="Zn_Chap_cDPG_Synth"/>
</dbReference>
<feature type="compositionally biased region" description="Polar residues" evidence="1">
    <location>
        <begin position="1173"/>
        <end position="1182"/>
    </location>
</feature>
<feature type="compositionally biased region" description="Low complexity" evidence="1">
    <location>
        <begin position="1139"/>
        <end position="1166"/>
    </location>
</feature>
<feature type="compositionally biased region" description="Low complexity" evidence="1">
    <location>
        <begin position="229"/>
        <end position="250"/>
    </location>
</feature>
<dbReference type="KEGG" id="vcn:VOLCADRAFT_97965"/>
<keyword evidence="4" id="KW-1185">Reference proteome</keyword>
<feature type="region of interest" description="Disordered" evidence="1">
    <location>
        <begin position="1212"/>
        <end position="1250"/>
    </location>
</feature>
<dbReference type="CDD" id="cd03112">
    <property type="entry name" value="CobW-like"/>
    <property type="match status" value="1"/>
</dbReference>
<feature type="compositionally biased region" description="Acidic residues" evidence="1">
    <location>
        <begin position="529"/>
        <end position="551"/>
    </location>
</feature>
<evidence type="ECO:0000259" key="2">
    <source>
        <dbReference type="SMART" id="SM00833"/>
    </source>
</evidence>
<feature type="region of interest" description="Disordered" evidence="1">
    <location>
        <begin position="921"/>
        <end position="998"/>
    </location>
</feature>
<dbReference type="Proteomes" id="UP000001058">
    <property type="component" value="Unassembled WGS sequence"/>
</dbReference>
<dbReference type="SUPFAM" id="SSF52540">
    <property type="entry name" value="P-loop containing nucleoside triphosphate hydrolases"/>
    <property type="match status" value="1"/>
</dbReference>
<dbReference type="PANTHER" id="PTHR43603">
    <property type="entry name" value="COBW DOMAIN-CONTAINING PROTEIN DDB_G0274527"/>
    <property type="match status" value="1"/>
</dbReference>
<dbReference type="RefSeq" id="XP_002956930.1">
    <property type="nucleotide sequence ID" value="XM_002956884.1"/>
</dbReference>
<dbReference type="SMART" id="SM00833">
    <property type="entry name" value="CobW_C"/>
    <property type="match status" value="1"/>
</dbReference>
<feature type="region of interest" description="Disordered" evidence="1">
    <location>
        <begin position="1139"/>
        <end position="1195"/>
    </location>
</feature>
<dbReference type="InterPro" id="IPR003495">
    <property type="entry name" value="CobW/HypB/UreG_nucleotide-bd"/>
</dbReference>
<reference evidence="3 4" key="1">
    <citation type="journal article" date="2010" name="Science">
        <title>Genomic analysis of organismal complexity in the multicellular green alga Volvox carteri.</title>
        <authorList>
            <person name="Prochnik S.E."/>
            <person name="Umen J."/>
            <person name="Nedelcu A.M."/>
            <person name="Hallmann A."/>
            <person name="Miller S.M."/>
            <person name="Nishii I."/>
            <person name="Ferris P."/>
            <person name="Kuo A."/>
            <person name="Mitros T."/>
            <person name="Fritz-Laylin L.K."/>
            <person name="Hellsten U."/>
            <person name="Chapman J."/>
            <person name="Simakov O."/>
            <person name="Rensing S.A."/>
            <person name="Terry A."/>
            <person name="Pangilinan J."/>
            <person name="Kapitonov V."/>
            <person name="Jurka J."/>
            <person name="Salamov A."/>
            <person name="Shapiro H."/>
            <person name="Schmutz J."/>
            <person name="Grimwood J."/>
            <person name="Lindquist E."/>
            <person name="Lucas S."/>
            <person name="Grigoriev I.V."/>
            <person name="Schmitt R."/>
            <person name="Kirk D."/>
            <person name="Rokhsar D.S."/>
        </authorList>
    </citation>
    <scope>NUCLEOTIDE SEQUENCE [LARGE SCALE GENOMIC DNA]</scope>
    <source>
        <strain evidence="4">f. Nagariensis / Eve</strain>
    </source>
</reference>
<name>D8UE34_VOLCA</name>
<proteinExistence type="predicted"/>
<evidence type="ECO:0000313" key="3">
    <source>
        <dbReference type="EMBL" id="EFJ42055.1"/>
    </source>
</evidence>
<dbReference type="InterPro" id="IPR011629">
    <property type="entry name" value="CobW-like_C"/>
</dbReference>
<accession>D8UE34</accession>
<dbReference type="STRING" id="3068.D8UE34"/>
<dbReference type="OrthoDB" id="272672at2759"/>
<feature type="compositionally biased region" description="Low complexity" evidence="1">
    <location>
        <begin position="1229"/>
        <end position="1238"/>
    </location>
</feature>
<dbReference type="InterPro" id="IPR027417">
    <property type="entry name" value="P-loop_NTPase"/>
</dbReference>
<dbReference type="EMBL" id="GL378387">
    <property type="protein sequence ID" value="EFJ42055.1"/>
    <property type="molecule type" value="Genomic_DNA"/>
</dbReference>
<feature type="region of interest" description="Disordered" evidence="1">
    <location>
        <begin position="90"/>
        <end position="119"/>
    </location>
</feature>
<dbReference type="SUPFAM" id="SSF90002">
    <property type="entry name" value="Hypothetical protein YjiA, C-terminal domain"/>
    <property type="match status" value="1"/>
</dbReference>
<dbReference type="Gene3D" id="3.40.50.300">
    <property type="entry name" value="P-loop containing nucleotide triphosphate hydrolases"/>
    <property type="match status" value="1"/>
</dbReference>
<feature type="domain" description="CobW C-terminal" evidence="2">
    <location>
        <begin position="648"/>
        <end position="893"/>
    </location>
</feature>
<organism evidence="4">
    <name type="scientific">Volvox carteri f. nagariensis</name>
    <dbReference type="NCBI Taxonomy" id="3068"/>
    <lineage>
        <taxon>Eukaryota</taxon>
        <taxon>Viridiplantae</taxon>
        <taxon>Chlorophyta</taxon>
        <taxon>core chlorophytes</taxon>
        <taxon>Chlorophyceae</taxon>
        <taxon>CS clade</taxon>
        <taxon>Chlamydomonadales</taxon>
        <taxon>Volvocaceae</taxon>
        <taxon>Volvox</taxon>
    </lineage>
</organism>
<gene>
    <name evidence="3" type="ORF">VOLCADRAFT_97965</name>
</gene>
<dbReference type="Pfam" id="PF07683">
    <property type="entry name" value="CobW_C"/>
    <property type="match status" value="1"/>
</dbReference>
<dbReference type="GeneID" id="9622667"/>